<accession>A0AAX3YUC3</accession>
<evidence type="ECO:0000313" key="4">
    <source>
        <dbReference type="EMBL" id="WLF52691.1"/>
    </source>
</evidence>
<name>A0AAX3YUC3_RHOOP</name>
<dbReference type="InterPro" id="IPR002878">
    <property type="entry name" value="ChsH2_C"/>
</dbReference>
<evidence type="ECO:0000313" key="3">
    <source>
        <dbReference type="EMBL" id="WLF52650.1"/>
    </source>
</evidence>
<reference evidence="4" key="1">
    <citation type="submission" date="2023-07" db="EMBL/GenBank/DDBJ databases">
        <title>Genomic analysis of Rhodococcus opacus VOC-14 with glycol ethers degradation activity.</title>
        <authorList>
            <person name="Narkevich D.A."/>
            <person name="Hlushen A.M."/>
            <person name="Akhremchuk A.E."/>
            <person name="Sikolenko M.A."/>
            <person name="Valentovich L.N."/>
        </authorList>
    </citation>
    <scope>NUCLEOTIDE SEQUENCE</scope>
    <source>
        <strain evidence="4">VOC-14</strain>
        <plasmid evidence="4">pRho-VOC14-L</plasmid>
    </source>
</reference>
<dbReference type="Pfam" id="PF01796">
    <property type="entry name" value="OB_ChsH2_C"/>
    <property type="match status" value="1"/>
</dbReference>
<geneLocation type="plasmid" evidence="4 5">
    <name>pRho-VOC14-L</name>
</geneLocation>
<dbReference type="PANTHER" id="PTHR34075">
    <property type="entry name" value="BLR3430 PROTEIN"/>
    <property type="match status" value="1"/>
</dbReference>
<dbReference type="AlphaFoldDB" id="A0AAX3YUC3"/>
<protein>
    <submittedName>
        <fullName evidence="4">OB-fold domain-containing protein</fullName>
    </submittedName>
</protein>
<evidence type="ECO:0000259" key="2">
    <source>
        <dbReference type="Pfam" id="PF12172"/>
    </source>
</evidence>
<gene>
    <name evidence="3" type="ORF">Q5707_40440</name>
    <name evidence="4" type="ORF">Q5707_44555</name>
</gene>
<dbReference type="SUPFAM" id="SSF50249">
    <property type="entry name" value="Nucleic acid-binding proteins"/>
    <property type="match status" value="1"/>
</dbReference>
<proteinExistence type="predicted"/>
<dbReference type="EMBL" id="CP130956">
    <property type="protein sequence ID" value="WLF52691.1"/>
    <property type="molecule type" value="Genomic_DNA"/>
</dbReference>
<feature type="domain" description="ChsH2 C-terminal OB-fold" evidence="1">
    <location>
        <begin position="45"/>
        <end position="108"/>
    </location>
</feature>
<dbReference type="PANTHER" id="PTHR34075:SF5">
    <property type="entry name" value="BLR3430 PROTEIN"/>
    <property type="match status" value="1"/>
</dbReference>
<organism evidence="4 5">
    <name type="scientific">Rhodococcus opacus</name>
    <name type="common">Nocardia opaca</name>
    <dbReference type="NCBI Taxonomy" id="37919"/>
    <lineage>
        <taxon>Bacteria</taxon>
        <taxon>Bacillati</taxon>
        <taxon>Actinomycetota</taxon>
        <taxon>Actinomycetes</taxon>
        <taxon>Mycobacteriales</taxon>
        <taxon>Nocardiaceae</taxon>
        <taxon>Rhodococcus</taxon>
    </lineage>
</organism>
<dbReference type="InterPro" id="IPR052513">
    <property type="entry name" value="Thioester_dehydratase-like"/>
</dbReference>
<dbReference type="InterPro" id="IPR022002">
    <property type="entry name" value="ChsH2_Znr"/>
</dbReference>
<dbReference type="Pfam" id="PF12172">
    <property type="entry name" value="zf-ChsH2"/>
    <property type="match status" value="1"/>
</dbReference>
<dbReference type="Gene3D" id="6.10.30.10">
    <property type="match status" value="1"/>
</dbReference>
<dbReference type="EMBL" id="CP130956">
    <property type="protein sequence ID" value="WLF52650.1"/>
    <property type="molecule type" value="Genomic_DNA"/>
</dbReference>
<keyword evidence="4" id="KW-0614">Plasmid</keyword>
<feature type="domain" description="ChsH2 rubredoxin-like zinc ribbon" evidence="2">
    <location>
        <begin position="15"/>
        <end position="42"/>
    </location>
</feature>
<dbReference type="Proteomes" id="UP001231166">
    <property type="component" value="Plasmid pRho-VOC14-L"/>
</dbReference>
<sequence length="136" mass="14594">MDSEVLRIDDQGVVLLGGRCGDCGTVTFPVQDTCPRCSGSSMVSVELPSAGTLWSYTVQSFRPKRPFLGPDDFVPFGVGYIDLGPVIVEGRLTVNDPDQLEIGDSMTLTTMVNHRDADGSEVLTYAFGPGSTEETK</sequence>
<evidence type="ECO:0000313" key="5">
    <source>
        <dbReference type="Proteomes" id="UP001231166"/>
    </source>
</evidence>
<evidence type="ECO:0000259" key="1">
    <source>
        <dbReference type="Pfam" id="PF01796"/>
    </source>
</evidence>
<dbReference type="InterPro" id="IPR012340">
    <property type="entry name" value="NA-bd_OB-fold"/>
</dbReference>